<proteinExistence type="inferred from homology"/>
<dbReference type="KEGG" id="ehx:EMIHUDRAFT_55553"/>
<keyword evidence="3" id="KW-0560">Oxidoreductase</keyword>
<protein>
    <recommendedName>
        <fullName evidence="7">NADP-dependent oxidoreductase domain-containing protein</fullName>
    </recommendedName>
</protein>
<dbReference type="EnsemblProtists" id="EOD35384">
    <property type="protein sequence ID" value="EOD35384"/>
    <property type="gene ID" value="EMIHUDRAFT_55553"/>
</dbReference>
<dbReference type="GO" id="GO:0016616">
    <property type="term" value="F:oxidoreductase activity, acting on the CH-OH group of donors, NAD or NADP as acceptor"/>
    <property type="evidence" value="ECO:0007669"/>
    <property type="project" value="UniProtKB-ARBA"/>
</dbReference>
<keyword evidence="9" id="KW-1185">Reference proteome</keyword>
<dbReference type="InterPro" id="IPR023210">
    <property type="entry name" value="NADP_OxRdtase_dom"/>
</dbReference>
<dbReference type="PIRSF" id="PIRSF000097">
    <property type="entry name" value="AKR"/>
    <property type="match status" value="1"/>
</dbReference>
<dbReference type="PANTHER" id="PTHR43827">
    <property type="entry name" value="2,5-DIKETO-D-GLUCONIC ACID REDUCTASE"/>
    <property type="match status" value="1"/>
</dbReference>
<dbReference type="InterPro" id="IPR036812">
    <property type="entry name" value="NAD(P)_OxRdtase_dom_sf"/>
</dbReference>
<evidence type="ECO:0000313" key="9">
    <source>
        <dbReference type="Proteomes" id="UP000013827"/>
    </source>
</evidence>
<evidence type="ECO:0000256" key="1">
    <source>
        <dbReference type="ARBA" id="ARBA00007905"/>
    </source>
</evidence>
<dbReference type="InterPro" id="IPR020471">
    <property type="entry name" value="AKR"/>
</dbReference>
<dbReference type="FunFam" id="3.20.20.100:FF:000002">
    <property type="entry name" value="2,5-diketo-D-gluconic acid reductase A"/>
    <property type="match status" value="1"/>
</dbReference>
<accession>A0A0D3KHZ9</accession>
<comment type="similarity">
    <text evidence="1">Belongs to the aldo/keto reductase family.</text>
</comment>
<dbReference type="Pfam" id="PF00248">
    <property type="entry name" value="Aldo_ket_red"/>
    <property type="match status" value="1"/>
</dbReference>
<dbReference type="AlphaFoldDB" id="A0A0D3KHZ9"/>
<sequence length="252" mass="27609">MVTSVPTVKLNDGRSHPVVGYGTYKAVNPADCVAKALELGYRFLDCAEFYANEKAVGEGIAASGVPREQLFLASKCWTTTIYDGPEAVQAQLEKTLADLGTDYLDLYCIHWPVPGRHVAAYLQLEKAQAAGQVRSLGVSNYAVQDLDELMASGATVTPSINQIEINPFLYRKKTIAAFESRGVKMQSYRTLRDGKAFSDPAILATAQKHGKTAAQVLGRWCVQHGFIAIPKSVKAERMEENLDLFDFELDAD</sequence>
<keyword evidence="2" id="KW-0521">NADP</keyword>
<evidence type="ECO:0000256" key="3">
    <source>
        <dbReference type="ARBA" id="ARBA00023002"/>
    </source>
</evidence>
<dbReference type="Gene3D" id="3.20.20.100">
    <property type="entry name" value="NADP-dependent oxidoreductase domain"/>
    <property type="match status" value="1"/>
</dbReference>
<evidence type="ECO:0000256" key="6">
    <source>
        <dbReference type="PIRSR" id="PIRSR000097-3"/>
    </source>
</evidence>
<dbReference type="PRINTS" id="PR00069">
    <property type="entry name" value="ALDKETRDTASE"/>
</dbReference>
<organism evidence="8 9">
    <name type="scientific">Emiliania huxleyi (strain CCMP1516)</name>
    <dbReference type="NCBI Taxonomy" id="280463"/>
    <lineage>
        <taxon>Eukaryota</taxon>
        <taxon>Haptista</taxon>
        <taxon>Haptophyta</taxon>
        <taxon>Prymnesiophyceae</taxon>
        <taxon>Isochrysidales</taxon>
        <taxon>Noelaerhabdaceae</taxon>
        <taxon>Emiliania</taxon>
    </lineage>
</organism>
<dbReference type="PANTHER" id="PTHR43827:SF3">
    <property type="entry name" value="NADP-DEPENDENT OXIDOREDUCTASE DOMAIN-CONTAINING PROTEIN"/>
    <property type="match status" value="1"/>
</dbReference>
<dbReference type="PaxDb" id="2903-EOD35384"/>
<dbReference type="RefSeq" id="XP_005787813.1">
    <property type="nucleotide sequence ID" value="XM_005787756.1"/>
</dbReference>
<dbReference type="eggNOG" id="KOG1577">
    <property type="taxonomic scope" value="Eukaryota"/>
</dbReference>
<feature type="site" description="Lowers pKa of active site Tyr" evidence="6">
    <location>
        <position position="75"/>
    </location>
</feature>
<dbReference type="OMA" id="WPPFLYD"/>
<dbReference type="SUPFAM" id="SSF51430">
    <property type="entry name" value="NAD(P)-linked oxidoreductase"/>
    <property type="match status" value="1"/>
</dbReference>
<dbReference type="PROSITE" id="PS00063">
    <property type="entry name" value="ALDOKETO_REDUCTASE_3"/>
    <property type="match status" value="1"/>
</dbReference>
<evidence type="ECO:0000259" key="7">
    <source>
        <dbReference type="Pfam" id="PF00248"/>
    </source>
</evidence>
<evidence type="ECO:0000256" key="5">
    <source>
        <dbReference type="PIRSR" id="PIRSR000097-2"/>
    </source>
</evidence>
<dbReference type="PROSITE" id="PS00062">
    <property type="entry name" value="ALDOKETO_REDUCTASE_2"/>
    <property type="match status" value="1"/>
</dbReference>
<feature type="domain" description="NADP-dependent oxidoreductase" evidence="7">
    <location>
        <begin position="29"/>
        <end position="252"/>
    </location>
</feature>
<reference evidence="9" key="1">
    <citation type="journal article" date="2013" name="Nature">
        <title>Pan genome of the phytoplankton Emiliania underpins its global distribution.</title>
        <authorList>
            <person name="Read B.A."/>
            <person name="Kegel J."/>
            <person name="Klute M.J."/>
            <person name="Kuo A."/>
            <person name="Lefebvre S.C."/>
            <person name="Maumus F."/>
            <person name="Mayer C."/>
            <person name="Miller J."/>
            <person name="Monier A."/>
            <person name="Salamov A."/>
            <person name="Young J."/>
            <person name="Aguilar M."/>
            <person name="Claverie J.M."/>
            <person name="Frickenhaus S."/>
            <person name="Gonzalez K."/>
            <person name="Herman E.K."/>
            <person name="Lin Y.C."/>
            <person name="Napier J."/>
            <person name="Ogata H."/>
            <person name="Sarno A.F."/>
            <person name="Shmutz J."/>
            <person name="Schroeder D."/>
            <person name="de Vargas C."/>
            <person name="Verret F."/>
            <person name="von Dassow P."/>
            <person name="Valentin K."/>
            <person name="Van de Peer Y."/>
            <person name="Wheeler G."/>
            <person name="Dacks J.B."/>
            <person name="Delwiche C.F."/>
            <person name="Dyhrman S.T."/>
            <person name="Glockner G."/>
            <person name="John U."/>
            <person name="Richards T."/>
            <person name="Worden A.Z."/>
            <person name="Zhang X."/>
            <person name="Grigoriev I.V."/>
            <person name="Allen A.E."/>
            <person name="Bidle K."/>
            <person name="Borodovsky M."/>
            <person name="Bowler C."/>
            <person name="Brownlee C."/>
            <person name="Cock J.M."/>
            <person name="Elias M."/>
            <person name="Gladyshev V.N."/>
            <person name="Groth M."/>
            <person name="Guda C."/>
            <person name="Hadaegh A."/>
            <person name="Iglesias-Rodriguez M.D."/>
            <person name="Jenkins J."/>
            <person name="Jones B.M."/>
            <person name="Lawson T."/>
            <person name="Leese F."/>
            <person name="Lindquist E."/>
            <person name="Lobanov A."/>
            <person name="Lomsadze A."/>
            <person name="Malik S.B."/>
            <person name="Marsh M.E."/>
            <person name="Mackinder L."/>
            <person name="Mock T."/>
            <person name="Mueller-Roeber B."/>
            <person name="Pagarete A."/>
            <person name="Parker M."/>
            <person name="Probert I."/>
            <person name="Quesneville H."/>
            <person name="Raines C."/>
            <person name="Rensing S.A."/>
            <person name="Riano-Pachon D.M."/>
            <person name="Richier S."/>
            <person name="Rokitta S."/>
            <person name="Shiraiwa Y."/>
            <person name="Soanes D.M."/>
            <person name="van der Giezen M."/>
            <person name="Wahlund T.M."/>
            <person name="Williams B."/>
            <person name="Wilson W."/>
            <person name="Wolfe G."/>
            <person name="Wurch L.L."/>
        </authorList>
    </citation>
    <scope>NUCLEOTIDE SEQUENCE</scope>
</reference>
<dbReference type="GeneID" id="17280654"/>
<name>A0A0D3KHZ9_EMIH1</name>
<evidence type="ECO:0000256" key="2">
    <source>
        <dbReference type="ARBA" id="ARBA00022857"/>
    </source>
</evidence>
<dbReference type="CDD" id="cd19071">
    <property type="entry name" value="AKR_AKR1-5-like"/>
    <property type="match status" value="1"/>
</dbReference>
<feature type="active site" description="Proton donor" evidence="4">
    <location>
        <position position="50"/>
    </location>
</feature>
<dbReference type="InterPro" id="IPR018170">
    <property type="entry name" value="Aldo/ket_reductase_CS"/>
</dbReference>
<reference evidence="8" key="2">
    <citation type="submission" date="2024-10" db="UniProtKB">
        <authorList>
            <consortium name="EnsemblProtists"/>
        </authorList>
    </citation>
    <scope>IDENTIFICATION</scope>
</reference>
<evidence type="ECO:0000313" key="8">
    <source>
        <dbReference type="EnsemblProtists" id="EOD35384"/>
    </source>
</evidence>
<evidence type="ECO:0000256" key="4">
    <source>
        <dbReference type="PIRSR" id="PIRSR000097-1"/>
    </source>
</evidence>
<feature type="binding site" evidence="5">
    <location>
        <position position="110"/>
    </location>
    <ligand>
        <name>substrate</name>
    </ligand>
</feature>
<dbReference type="HOGENOM" id="CLU_023205_0_1_1"/>
<dbReference type="Proteomes" id="UP000013827">
    <property type="component" value="Unassembled WGS sequence"/>
</dbReference>